<keyword evidence="3" id="KW-1185">Reference proteome</keyword>
<organism evidence="2 3">
    <name type="scientific">Eragrostis curvula</name>
    <name type="common">weeping love grass</name>
    <dbReference type="NCBI Taxonomy" id="38414"/>
    <lineage>
        <taxon>Eukaryota</taxon>
        <taxon>Viridiplantae</taxon>
        <taxon>Streptophyta</taxon>
        <taxon>Embryophyta</taxon>
        <taxon>Tracheophyta</taxon>
        <taxon>Spermatophyta</taxon>
        <taxon>Magnoliopsida</taxon>
        <taxon>Liliopsida</taxon>
        <taxon>Poales</taxon>
        <taxon>Poaceae</taxon>
        <taxon>PACMAD clade</taxon>
        <taxon>Chloridoideae</taxon>
        <taxon>Eragrostideae</taxon>
        <taxon>Eragrostidinae</taxon>
        <taxon>Eragrostis</taxon>
    </lineage>
</organism>
<feature type="non-terminal residue" evidence="2">
    <location>
        <position position="1"/>
    </location>
</feature>
<reference evidence="2 3" key="1">
    <citation type="journal article" date="2019" name="Sci. Rep.">
        <title>A high-quality genome of Eragrostis curvula grass provides insights into Poaceae evolution and supports new strategies to enhance forage quality.</title>
        <authorList>
            <person name="Carballo J."/>
            <person name="Santos B.A.C.M."/>
            <person name="Zappacosta D."/>
            <person name="Garbus I."/>
            <person name="Selva J.P."/>
            <person name="Gallo C.A."/>
            <person name="Diaz A."/>
            <person name="Albertini E."/>
            <person name="Caccamo M."/>
            <person name="Echenique V."/>
        </authorList>
    </citation>
    <scope>NUCLEOTIDE SEQUENCE [LARGE SCALE GENOMIC DNA]</scope>
    <source>
        <strain evidence="3">cv. Victoria</strain>
        <tissue evidence="2">Leaf</tissue>
    </source>
</reference>
<dbReference type="Proteomes" id="UP000324897">
    <property type="component" value="Chromosome 6"/>
</dbReference>
<feature type="compositionally biased region" description="Low complexity" evidence="1">
    <location>
        <begin position="49"/>
        <end position="59"/>
    </location>
</feature>
<evidence type="ECO:0000256" key="1">
    <source>
        <dbReference type="SAM" id="MobiDB-lite"/>
    </source>
</evidence>
<dbReference type="AlphaFoldDB" id="A0A5J9WN93"/>
<dbReference type="EMBL" id="RWGY01000002">
    <property type="protein sequence ID" value="TVU48860.1"/>
    <property type="molecule type" value="Genomic_DNA"/>
</dbReference>
<name>A0A5J9WN93_9POAL</name>
<protein>
    <submittedName>
        <fullName evidence="2">Uncharacterized protein</fullName>
    </submittedName>
</protein>
<gene>
    <name evidence="2" type="ORF">EJB05_00141</name>
</gene>
<proteinExistence type="predicted"/>
<comment type="caution">
    <text evidence="2">The sequence shown here is derived from an EMBL/GenBank/DDBJ whole genome shotgun (WGS) entry which is preliminary data.</text>
</comment>
<evidence type="ECO:0000313" key="3">
    <source>
        <dbReference type="Proteomes" id="UP000324897"/>
    </source>
</evidence>
<sequence length="70" mass="7607">MCGADQVPNLMEEPWVWTQVPRGATAVAGPHTITGMKINYEVLPQHRPPSAALPLDPSSFANVPNLMEEP</sequence>
<evidence type="ECO:0000313" key="2">
    <source>
        <dbReference type="EMBL" id="TVU48860.1"/>
    </source>
</evidence>
<feature type="region of interest" description="Disordered" evidence="1">
    <location>
        <begin position="49"/>
        <end position="70"/>
    </location>
</feature>
<accession>A0A5J9WN93</accession>
<dbReference type="Gramene" id="TVU48860">
    <property type="protein sequence ID" value="TVU48860"/>
    <property type="gene ID" value="EJB05_00141"/>
</dbReference>